<evidence type="ECO:0000313" key="2">
    <source>
        <dbReference type="Proteomes" id="UP001142393"/>
    </source>
</evidence>
<protein>
    <submittedName>
        <fullName evidence="1">Uncharacterized protein</fullName>
    </submittedName>
</protein>
<dbReference type="Proteomes" id="UP001142393">
    <property type="component" value="Unassembled WGS sequence"/>
</dbReference>
<evidence type="ECO:0000313" key="1">
    <source>
        <dbReference type="EMBL" id="KAJ3739182.1"/>
    </source>
</evidence>
<dbReference type="AlphaFoldDB" id="A0A9W8TTD5"/>
<name>A0A9W8TTD5_9AGAR</name>
<keyword evidence="2" id="KW-1185">Reference proteome</keyword>
<dbReference type="EMBL" id="JANVFU010000019">
    <property type="protein sequence ID" value="KAJ3739182.1"/>
    <property type="molecule type" value="Genomic_DNA"/>
</dbReference>
<comment type="caution">
    <text evidence="1">The sequence shown here is derived from an EMBL/GenBank/DDBJ whole genome shotgun (WGS) entry which is preliminary data.</text>
</comment>
<accession>A0A9W8TTD5</accession>
<sequence>MSTILSHPHYFLPCLYSGSCFNTSSIHTGFPLRRSNVPDPHGFHDWSEYTFPIAHSVPFLHPSTLHYGDTDAFVDVTGIVSTFPRDLCLRWTFRDPNSGDTKVLYGRDAELMWTEVVAGVRYATIPARYVPEVADDGTTCGPMTEEWFLDMVSQFTISTEGKLLKDGLEVCQIWEDFEWMATVMLPMRKDVNLALYTAERLVYDVRNEFSVWHLDSLNRATALIAQFNSISPTLTDSMLSSHLNFNFRMQSPSLIPPPPPYSTIPPQDCISTCVTPLSVAALPSEDYAMDSEDGI</sequence>
<reference evidence="1 2" key="1">
    <citation type="journal article" date="2023" name="Proc. Natl. Acad. Sci. U.S.A.">
        <title>A global phylogenomic analysis of the shiitake genus Lentinula.</title>
        <authorList>
            <person name="Sierra-Patev S."/>
            <person name="Min B."/>
            <person name="Naranjo-Ortiz M."/>
            <person name="Looney B."/>
            <person name="Konkel Z."/>
            <person name="Slot J.C."/>
            <person name="Sakamoto Y."/>
            <person name="Steenwyk J.L."/>
            <person name="Rokas A."/>
            <person name="Carro J."/>
            <person name="Camarero S."/>
            <person name="Ferreira P."/>
            <person name="Molpeceres G."/>
            <person name="Ruiz-Duenas F.J."/>
            <person name="Serrano A."/>
            <person name="Henrissat B."/>
            <person name="Drula E."/>
            <person name="Hughes K.W."/>
            <person name="Mata J.L."/>
            <person name="Ishikawa N.K."/>
            <person name="Vargas-Isla R."/>
            <person name="Ushijima S."/>
            <person name="Smith C.A."/>
            <person name="Donoghue J."/>
            <person name="Ahrendt S."/>
            <person name="Andreopoulos W."/>
            <person name="He G."/>
            <person name="LaButti K."/>
            <person name="Lipzen A."/>
            <person name="Ng V."/>
            <person name="Riley R."/>
            <person name="Sandor L."/>
            <person name="Barry K."/>
            <person name="Martinez A.T."/>
            <person name="Xiao Y."/>
            <person name="Gibbons J.G."/>
            <person name="Terashima K."/>
            <person name="Grigoriev I.V."/>
            <person name="Hibbett D."/>
        </authorList>
    </citation>
    <scope>NUCLEOTIDE SEQUENCE [LARGE SCALE GENOMIC DNA]</scope>
    <source>
        <strain evidence="1 2">TFB7810</strain>
    </source>
</reference>
<gene>
    <name evidence="1" type="ORF">DFH05DRAFT_1463969</name>
</gene>
<organism evidence="1 2">
    <name type="scientific">Lentinula detonsa</name>
    <dbReference type="NCBI Taxonomy" id="2804962"/>
    <lineage>
        <taxon>Eukaryota</taxon>
        <taxon>Fungi</taxon>
        <taxon>Dikarya</taxon>
        <taxon>Basidiomycota</taxon>
        <taxon>Agaricomycotina</taxon>
        <taxon>Agaricomycetes</taxon>
        <taxon>Agaricomycetidae</taxon>
        <taxon>Agaricales</taxon>
        <taxon>Marasmiineae</taxon>
        <taxon>Omphalotaceae</taxon>
        <taxon>Lentinula</taxon>
    </lineage>
</organism>
<proteinExistence type="predicted"/>